<dbReference type="PANTHER" id="PTHR11337:SF8">
    <property type="entry name" value="VISGUN, ISOFORM E"/>
    <property type="match status" value="1"/>
</dbReference>
<feature type="signal peptide" evidence="10">
    <location>
        <begin position="1"/>
        <end position="17"/>
    </location>
</feature>
<evidence type="ECO:0000256" key="5">
    <source>
        <dbReference type="ARBA" id="ARBA00022989"/>
    </source>
</evidence>
<dbReference type="Proteomes" id="UP000695000">
    <property type="component" value="Unplaced"/>
</dbReference>
<dbReference type="RefSeq" id="XP_017776081.1">
    <property type="nucleotide sequence ID" value="XM_017920592.1"/>
</dbReference>
<keyword evidence="4 10" id="KW-0732">Signal</keyword>
<keyword evidence="6 9" id="KW-0472">Membrane</keyword>
<evidence type="ECO:0000313" key="12">
    <source>
        <dbReference type="RefSeq" id="XP_017776081.1"/>
    </source>
</evidence>
<feature type="chain" id="PRO_5045271161" evidence="10">
    <location>
        <begin position="18"/>
        <end position="158"/>
    </location>
</feature>
<name>A0ABM1MND1_NICVS</name>
<comment type="subcellular location">
    <subcellularLocation>
        <location evidence="1">Membrane</location>
        <topology evidence="1">Single-pass type I membrane protein</topology>
    </subcellularLocation>
</comment>
<dbReference type="PANTHER" id="PTHR11337">
    <property type="entry name" value="MUCIN/PORIMIN"/>
    <property type="match status" value="1"/>
</dbReference>
<feature type="compositionally biased region" description="Polar residues" evidence="8">
    <location>
        <begin position="35"/>
        <end position="56"/>
    </location>
</feature>
<dbReference type="GeneID" id="108562299"/>
<comment type="similarity">
    <text evidence="2">Belongs to the CD164 family.</text>
</comment>
<feature type="transmembrane region" description="Helical" evidence="9">
    <location>
        <begin position="126"/>
        <end position="147"/>
    </location>
</feature>
<protein>
    <submittedName>
        <fullName evidence="12">Sialomucin core protein 24-like</fullName>
    </submittedName>
</protein>
<evidence type="ECO:0000256" key="6">
    <source>
        <dbReference type="ARBA" id="ARBA00023136"/>
    </source>
</evidence>
<sequence length="158" mass="16792">MKLQICLCFLLLTVANCENFVNVNDHEDSIGTLTTLQPNHNETDSGPNVVTEPSKNVTTTTPTTTTSITTTTTNISTPTTHPSTTVISTTVTEQIPSSSPITANPAPPAPTSNPHAKGRTFDGPSFIGGIILASGLTAIGFVAFKFYKARTERNYHTL</sequence>
<dbReference type="InterPro" id="IPR007947">
    <property type="entry name" value="CD164_MGC24"/>
</dbReference>
<feature type="region of interest" description="Disordered" evidence="8">
    <location>
        <begin position="35"/>
        <end position="66"/>
    </location>
</feature>
<feature type="compositionally biased region" description="Low complexity" evidence="8">
    <location>
        <begin position="57"/>
        <end position="66"/>
    </location>
</feature>
<evidence type="ECO:0000256" key="8">
    <source>
        <dbReference type="SAM" id="MobiDB-lite"/>
    </source>
</evidence>
<feature type="region of interest" description="Disordered" evidence="8">
    <location>
        <begin position="95"/>
        <end position="120"/>
    </location>
</feature>
<evidence type="ECO:0000256" key="3">
    <source>
        <dbReference type="ARBA" id="ARBA00022692"/>
    </source>
</evidence>
<organism evidence="11 12">
    <name type="scientific">Nicrophorus vespilloides</name>
    <name type="common">Boreal carrion beetle</name>
    <dbReference type="NCBI Taxonomy" id="110193"/>
    <lineage>
        <taxon>Eukaryota</taxon>
        <taxon>Metazoa</taxon>
        <taxon>Ecdysozoa</taxon>
        <taxon>Arthropoda</taxon>
        <taxon>Hexapoda</taxon>
        <taxon>Insecta</taxon>
        <taxon>Pterygota</taxon>
        <taxon>Neoptera</taxon>
        <taxon>Endopterygota</taxon>
        <taxon>Coleoptera</taxon>
        <taxon>Polyphaga</taxon>
        <taxon>Staphyliniformia</taxon>
        <taxon>Silphidae</taxon>
        <taxon>Nicrophorinae</taxon>
        <taxon>Nicrophorus</taxon>
    </lineage>
</organism>
<keyword evidence="7" id="KW-0325">Glycoprotein</keyword>
<evidence type="ECO:0000256" key="7">
    <source>
        <dbReference type="ARBA" id="ARBA00023180"/>
    </source>
</evidence>
<evidence type="ECO:0000256" key="4">
    <source>
        <dbReference type="ARBA" id="ARBA00022729"/>
    </source>
</evidence>
<evidence type="ECO:0000256" key="10">
    <source>
        <dbReference type="SAM" id="SignalP"/>
    </source>
</evidence>
<accession>A0ABM1MND1</accession>
<evidence type="ECO:0000313" key="11">
    <source>
        <dbReference type="Proteomes" id="UP000695000"/>
    </source>
</evidence>
<evidence type="ECO:0000256" key="1">
    <source>
        <dbReference type="ARBA" id="ARBA00004479"/>
    </source>
</evidence>
<evidence type="ECO:0000256" key="9">
    <source>
        <dbReference type="SAM" id="Phobius"/>
    </source>
</evidence>
<proteinExistence type="inferred from homology"/>
<dbReference type="Pfam" id="PF05283">
    <property type="entry name" value="MGC-24"/>
    <property type="match status" value="1"/>
</dbReference>
<evidence type="ECO:0000256" key="2">
    <source>
        <dbReference type="ARBA" id="ARBA00005341"/>
    </source>
</evidence>
<gene>
    <name evidence="12" type="primary">LOC108562299</name>
</gene>
<feature type="compositionally biased region" description="Low complexity" evidence="8">
    <location>
        <begin position="95"/>
        <end position="104"/>
    </location>
</feature>
<keyword evidence="5 9" id="KW-1133">Transmembrane helix</keyword>
<keyword evidence="3 9" id="KW-0812">Transmembrane</keyword>
<keyword evidence="11" id="KW-1185">Reference proteome</keyword>
<reference evidence="12" key="1">
    <citation type="submission" date="2025-08" db="UniProtKB">
        <authorList>
            <consortium name="RefSeq"/>
        </authorList>
    </citation>
    <scope>IDENTIFICATION</scope>
    <source>
        <tissue evidence="12">Whole Larva</tissue>
    </source>
</reference>